<evidence type="ECO:0000313" key="2">
    <source>
        <dbReference type="Proteomes" id="UP000012065"/>
    </source>
</evidence>
<protein>
    <submittedName>
        <fullName evidence="1">Uncharacterized protein</fullName>
    </submittedName>
</protein>
<dbReference type="HOGENOM" id="CLU_1321693_0_0_1"/>
<dbReference type="Gene3D" id="3.40.50.1820">
    <property type="entry name" value="alpha/beta hydrolase"/>
    <property type="match status" value="1"/>
</dbReference>
<accession>M5BZB7</accession>
<name>M5BZB7_THACB</name>
<dbReference type="ESTHER" id="thacb-a0a0b7fs31">
    <property type="family name" value="Fungal_carboxylesterase_lipase"/>
</dbReference>
<dbReference type="SUPFAM" id="SSF53474">
    <property type="entry name" value="alpha/beta-Hydrolases"/>
    <property type="match status" value="1"/>
</dbReference>
<sequence>MKILQEKLISLHNIDEGRIFVAQNVNSTVQSWMLGQFPNLSQENVTTIEKTYKVFANSNASEVDNVYATQVAIFGEAEFVCPSFWLVDAFSKDGYQGLFAVPPSLHSLDLNVYFPGSSSIQPAQPFSQSLIQSFMGALVSFIVTGTPNKNPMNKNINPNWPLYDSKNPKGMTFGITASGDANPQFKGIDSALLQRCSLWRSLAPYTPL</sequence>
<dbReference type="EMBL" id="CAOJ01004115">
    <property type="protein sequence ID" value="CCO29032.1"/>
    <property type="molecule type" value="Genomic_DNA"/>
</dbReference>
<comment type="caution">
    <text evidence="1">The sequence shown here is derived from an EMBL/GenBank/DDBJ whole genome shotgun (WGS) entry which is preliminary data.</text>
</comment>
<organism evidence="1 2">
    <name type="scientific">Thanatephorus cucumeris (strain AG1-IB / isolate 7/3/14)</name>
    <name type="common">Lettuce bottom rot fungus</name>
    <name type="synonym">Rhizoctonia solani</name>
    <dbReference type="NCBI Taxonomy" id="1108050"/>
    <lineage>
        <taxon>Eukaryota</taxon>
        <taxon>Fungi</taxon>
        <taxon>Dikarya</taxon>
        <taxon>Basidiomycota</taxon>
        <taxon>Agaricomycotina</taxon>
        <taxon>Agaricomycetes</taxon>
        <taxon>Cantharellales</taxon>
        <taxon>Ceratobasidiaceae</taxon>
        <taxon>Rhizoctonia</taxon>
        <taxon>Rhizoctonia solani AG-1</taxon>
    </lineage>
</organism>
<dbReference type="AlphaFoldDB" id="M5BZB7"/>
<dbReference type="Proteomes" id="UP000012065">
    <property type="component" value="Unassembled WGS sequence"/>
</dbReference>
<dbReference type="InterPro" id="IPR029058">
    <property type="entry name" value="AB_hydrolase_fold"/>
</dbReference>
<gene>
    <name evidence="1" type="ORF">BN14_03034</name>
</gene>
<proteinExistence type="predicted"/>
<evidence type="ECO:0000313" key="1">
    <source>
        <dbReference type="EMBL" id="CCO29032.1"/>
    </source>
</evidence>
<reference evidence="1 2" key="1">
    <citation type="journal article" date="2013" name="J. Biotechnol.">
        <title>Establishment and interpretation of the genome sequence of the phytopathogenic fungus Rhizoctonia solani AG1-IB isolate 7/3/14.</title>
        <authorList>
            <person name="Wibberg D.W."/>
            <person name="Jelonek L.J."/>
            <person name="Rupp O.R."/>
            <person name="Hennig M.H."/>
            <person name="Eikmeyer F.E."/>
            <person name="Goesmann A.G."/>
            <person name="Hartmann A.H."/>
            <person name="Borriss R.B."/>
            <person name="Grosch R.G."/>
            <person name="Puehler A.P."/>
            <person name="Schlueter A.S."/>
        </authorList>
    </citation>
    <scope>NUCLEOTIDE SEQUENCE [LARGE SCALE GENOMIC DNA]</scope>
    <source>
        <strain evidence="2">AG1-IB / isolate 7/3/14</strain>
    </source>
</reference>